<dbReference type="EMBL" id="OC855136">
    <property type="protein sequence ID" value="CAD7621307.1"/>
    <property type="molecule type" value="Genomic_DNA"/>
</dbReference>
<evidence type="ECO:0000256" key="1">
    <source>
        <dbReference type="ARBA" id="ARBA00004434"/>
    </source>
</evidence>
<reference evidence="9" key="1">
    <citation type="submission" date="2020-11" db="EMBL/GenBank/DDBJ databases">
        <authorList>
            <person name="Tran Van P."/>
        </authorList>
    </citation>
    <scope>NUCLEOTIDE SEQUENCE</scope>
</reference>
<dbReference type="PANTHER" id="PTHR17130:SF14">
    <property type="entry name" value="CYTOCHROME C OXIDASE ASSEMBLY PROTEIN COX16 HOMOLOG, MITOCHONDRIAL"/>
    <property type="match status" value="1"/>
</dbReference>
<evidence type="ECO:0000256" key="8">
    <source>
        <dbReference type="ARBA" id="ARBA00023136"/>
    </source>
</evidence>
<keyword evidence="10" id="KW-1185">Reference proteome</keyword>
<dbReference type="OrthoDB" id="5516033at2759"/>
<evidence type="ECO:0000256" key="3">
    <source>
        <dbReference type="ARBA" id="ARBA00021814"/>
    </source>
</evidence>
<gene>
    <name evidence="9" type="ORF">OSB1V03_LOCUS1779</name>
</gene>
<dbReference type="GO" id="GO:0033617">
    <property type="term" value="P:mitochondrial respiratory chain complex IV assembly"/>
    <property type="evidence" value="ECO:0007669"/>
    <property type="project" value="TreeGrafter"/>
</dbReference>
<evidence type="ECO:0000256" key="5">
    <source>
        <dbReference type="ARBA" id="ARBA00022792"/>
    </source>
</evidence>
<accession>A0A7R9PUY8</accession>
<protein>
    <recommendedName>
        <fullName evidence="3">Cytochrome c oxidase assembly protein COX16 homolog, mitochondrial</fullName>
    </recommendedName>
</protein>
<keyword evidence="5" id="KW-0999">Mitochondrion inner membrane</keyword>
<dbReference type="AlphaFoldDB" id="A0A7R9PUY8"/>
<dbReference type="EMBL" id="CAJPIZ010000561">
    <property type="protein sequence ID" value="CAG2101737.1"/>
    <property type="molecule type" value="Genomic_DNA"/>
</dbReference>
<name>A0A7R9PUY8_9ACAR</name>
<evidence type="ECO:0000256" key="4">
    <source>
        <dbReference type="ARBA" id="ARBA00022692"/>
    </source>
</evidence>
<comment type="similarity">
    <text evidence="2">Belongs to the COX16 family.</text>
</comment>
<evidence type="ECO:0000256" key="6">
    <source>
        <dbReference type="ARBA" id="ARBA00022989"/>
    </source>
</evidence>
<dbReference type="Pfam" id="PF14138">
    <property type="entry name" value="COX16"/>
    <property type="match status" value="1"/>
</dbReference>
<comment type="subcellular location">
    <subcellularLocation>
        <location evidence="1">Mitochondrion inner membrane</location>
        <topology evidence="1">Single-pass membrane protein</topology>
    </subcellularLocation>
</comment>
<keyword evidence="6" id="KW-1133">Transmembrane helix</keyword>
<dbReference type="InterPro" id="IPR020164">
    <property type="entry name" value="Cyt_c_Oxase_assmbl_COX16"/>
</dbReference>
<sequence length="103" mass="12170">MFITGGSFALKEFSTVRYEISRHNKQFGLTVLLIAAVTPELLKEMGFDKNKPKSLEEEYESMTKTADLDNWKNIRGPRPWEEDSVEYKQMIENRINELQKKRR</sequence>
<evidence type="ECO:0000313" key="10">
    <source>
        <dbReference type="Proteomes" id="UP000759131"/>
    </source>
</evidence>
<organism evidence="9">
    <name type="scientific">Medioppia subpectinata</name>
    <dbReference type="NCBI Taxonomy" id="1979941"/>
    <lineage>
        <taxon>Eukaryota</taxon>
        <taxon>Metazoa</taxon>
        <taxon>Ecdysozoa</taxon>
        <taxon>Arthropoda</taxon>
        <taxon>Chelicerata</taxon>
        <taxon>Arachnida</taxon>
        <taxon>Acari</taxon>
        <taxon>Acariformes</taxon>
        <taxon>Sarcoptiformes</taxon>
        <taxon>Oribatida</taxon>
        <taxon>Brachypylina</taxon>
        <taxon>Oppioidea</taxon>
        <taxon>Oppiidae</taxon>
        <taxon>Medioppia</taxon>
    </lineage>
</organism>
<keyword evidence="4" id="KW-0812">Transmembrane</keyword>
<dbReference type="GO" id="GO:0005743">
    <property type="term" value="C:mitochondrial inner membrane"/>
    <property type="evidence" value="ECO:0007669"/>
    <property type="project" value="UniProtKB-SubCell"/>
</dbReference>
<dbReference type="PANTHER" id="PTHR17130">
    <property type="entry name" value="MITOCHONDRIAL OUTER MEMBRANE PROTEIN 25"/>
    <property type="match status" value="1"/>
</dbReference>
<keyword evidence="7" id="KW-0496">Mitochondrion</keyword>
<dbReference type="Proteomes" id="UP000759131">
    <property type="component" value="Unassembled WGS sequence"/>
</dbReference>
<evidence type="ECO:0000256" key="2">
    <source>
        <dbReference type="ARBA" id="ARBA00008370"/>
    </source>
</evidence>
<evidence type="ECO:0000256" key="7">
    <source>
        <dbReference type="ARBA" id="ARBA00023128"/>
    </source>
</evidence>
<evidence type="ECO:0000313" key="9">
    <source>
        <dbReference type="EMBL" id="CAD7621307.1"/>
    </source>
</evidence>
<keyword evidence="8" id="KW-0472">Membrane</keyword>
<proteinExistence type="inferred from homology"/>